<organism evidence="2 3">
    <name type="scientific">Dreissena polymorpha</name>
    <name type="common">Zebra mussel</name>
    <name type="synonym">Mytilus polymorpha</name>
    <dbReference type="NCBI Taxonomy" id="45954"/>
    <lineage>
        <taxon>Eukaryota</taxon>
        <taxon>Metazoa</taxon>
        <taxon>Spiralia</taxon>
        <taxon>Lophotrochozoa</taxon>
        <taxon>Mollusca</taxon>
        <taxon>Bivalvia</taxon>
        <taxon>Autobranchia</taxon>
        <taxon>Heteroconchia</taxon>
        <taxon>Euheterodonta</taxon>
        <taxon>Imparidentia</taxon>
        <taxon>Neoheterodontei</taxon>
        <taxon>Myida</taxon>
        <taxon>Dreissenoidea</taxon>
        <taxon>Dreissenidae</taxon>
        <taxon>Dreissena</taxon>
    </lineage>
</organism>
<gene>
    <name evidence="2" type="ORF">DPMN_035298</name>
</gene>
<reference evidence="2" key="1">
    <citation type="journal article" date="2019" name="bioRxiv">
        <title>The Genome of the Zebra Mussel, Dreissena polymorpha: A Resource for Invasive Species Research.</title>
        <authorList>
            <person name="McCartney M.A."/>
            <person name="Auch B."/>
            <person name="Kono T."/>
            <person name="Mallez S."/>
            <person name="Zhang Y."/>
            <person name="Obille A."/>
            <person name="Becker A."/>
            <person name="Abrahante J.E."/>
            <person name="Garbe J."/>
            <person name="Badalamenti J.P."/>
            <person name="Herman A."/>
            <person name="Mangelson H."/>
            <person name="Liachko I."/>
            <person name="Sullivan S."/>
            <person name="Sone E.D."/>
            <person name="Koren S."/>
            <person name="Silverstein K.A.T."/>
            <person name="Beckman K.B."/>
            <person name="Gohl D.M."/>
        </authorList>
    </citation>
    <scope>NUCLEOTIDE SEQUENCE</scope>
    <source>
        <strain evidence="2">Duluth1</strain>
        <tissue evidence="2">Whole animal</tissue>
    </source>
</reference>
<dbReference type="Proteomes" id="UP000828390">
    <property type="component" value="Unassembled WGS sequence"/>
</dbReference>
<keyword evidence="1" id="KW-0812">Transmembrane</keyword>
<dbReference type="EMBL" id="JAIWYP010000002">
    <property type="protein sequence ID" value="KAH3872085.1"/>
    <property type="molecule type" value="Genomic_DNA"/>
</dbReference>
<proteinExistence type="predicted"/>
<evidence type="ECO:0000256" key="1">
    <source>
        <dbReference type="SAM" id="Phobius"/>
    </source>
</evidence>
<comment type="caution">
    <text evidence="2">The sequence shown here is derived from an EMBL/GenBank/DDBJ whole genome shotgun (WGS) entry which is preliminary data.</text>
</comment>
<evidence type="ECO:0000313" key="2">
    <source>
        <dbReference type="EMBL" id="KAH3872085.1"/>
    </source>
</evidence>
<keyword evidence="1" id="KW-1133">Transmembrane helix</keyword>
<accession>A0A9D4RMU9</accession>
<feature type="transmembrane region" description="Helical" evidence="1">
    <location>
        <begin position="6"/>
        <end position="32"/>
    </location>
</feature>
<keyword evidence="1" id="KW-0472">Membrane</keyword>
<dbReference type="AlphaFoldDB" id="A0A9D4RMU9"/>
<sequence>MEGTPVHWLMIYSAIAMTVLVSILSVILIVYCQKNRNRMSFKPPNNVDVVERANRTIHFIEDQQRIRISEPRDRDAPEIKESAIGGHTSGMHTYWTLPVEGSILDYIKHYSYISEP</sequence>
<evidence type="ECO:0000313" key="3">
    <source>
        <dbReference type="Proteomes" id="UP000828390"/>
    </source>
</evidence>
<reference evidence="2" key="2">
    <citation type="submission" date="2020-11" db="EMBL/GenBank/DDBJ databases">
        <authorList>
            <person name="McCartney M.A."/>
            <person name="Auch B."/>
            <person name="Kono T."/>
            <person name="Mallez S."/>
            <person name="Becker A."/>
            <person name="Gohl D.M."/>
            <person name="Silverstein K.A.T."/>
            <person name="Koren S."/>
            <person name="Bechman K.B."/>
            <person name="Herman A."/>
            <person name="Abrahante J.E."/>
            <person name="Garbe J."/>
        </authorList>
    </citation>
    <scope>NUCLEOTIDE SEQUENCE</scope>
    <source>
        <strain evidence="2">Duluth1</strain>
        <tissue evidence="2">Whole animal</tissue>
    </source>
</reference>
<protein>
    <submittedName>
        <fullName evidence="2">Uncharacterized protein</fullName>
    </submittedName>
</protein>
<name>A0A9D4RMU9_DREPO</name>
<keyword evidence="3" id="KW-1185">Reference proteome</keyword>